<name>A0AAV5NX40_9VIBR</name>
<dbReference type="RefSeq" id="WP_224055400.1">
    <property type="nucleotide sequence ID" value="NZ_AP025144.1"/>
</dbReference>
<sequence>MKDKLNKITLSLLCSGLIFSGVTYAQKPVEETATATTIRAVNKAGGFVANVGAYTSNFTPYKVNFVSGKAGAFGAVLGVVDKLTTIFVEMAIDAECKSNTSYDRNENVCEVPPSFRQDNFCIANTDNVNNRSIRVYISDYVTPLSINTRNPEAVEIGHGEEACFSVAKEVGSLAVVNGNNEVVFDRVMPKDFYSGNYGLVIKNGKPWLKQKRSRKIYNITLAHKLCYNIMINHSFDMDNGVRKCMDRVSGGNPAQVEKYFTNTMQHADYQDVKSNILLKTRDLNDFLANAVYHQKDPSNPDLFLMSGTLMIDDNTYAHIEPVDVPMVNGSLSLPDSINVYKINTTPRNAPNFLDETSMPDAPVVLDSASGPLDFATAKPVSNNTGTITPIDF</sequence>
<dbReference type="EMBL" id="BSNX01000063">
    <property type="protein sequence ID" value="GLQ74824.1"/>
    <property type="molecule type" value="Genomic_DNA"/>
</dbReference>
<evidence type="ECO:0000313" key="3">
    <source>
        <dbReference type="Proteomes" id="UP001156690"/>
    </source>
</evidence>
<gene>
    <name evidence="2" type="ORF">GCM10007932_41860</name>
</gene>
<proteinExistence type="predicted"/>
<evidence type="ECO:0000313" key="2">
    <source>
        <dbReference type="EMBL" id="GLQ74824.1"/>
    </source>
</evidence>
<feature type="chain" id="PRO_5043899090" evidence="1">
    <location>
        <begin position="26"/>
        <end position="392"/>
    </location>
</feature>
<dbReference type="Proteomes" id="UP001156690">
    <property type="component" value="Unassembled WGS sequence"/>
</dbReference>
<feature type="signal peptide" evidence="1">
    <location>
        <begin position="1"/>
        <end position="25"/>
    </location>
</feature>
<keyword evidence="1" id="KW-0732">Signal</keyword>
<protein>
    <submittedName>
        <fullName evidence="2">Uncharacterized protein</fullName>
    </submittedName>
</protein>
<organism evidence="2 3">
    <name type="scientific">Vibrio penaeicida</name>
    <dbReference type="NCBI Taxonomy" id="104609"/>
    <lineage>
        <taxon>Bacteria</taxon>
        <taxon>Pseudomonadati</taxon>
        <taxon>Pseudomonadota</taxon>
        <taxon>Gammaproteobacteria</taxon>
        <taxon>Vibrionales</taxon>
        <taxon>Vibrionaceae</taxon>
        <taxon>Vibrio</taxon>
    </lineage>
</organism>
<reference evidence="3" key="1">
    <citation type="journal article" date="2019" name="Int. J. Syst. Evol. Microbiol.">
        <title>The Global Catalogue of Microorganisms (GCM) 10K type strain sequencing project: providing services to taxonomists for standard genome sequencing and annotation.</title>
        <authorList>
            <consortium name="The Broad Institute Genomics Platform"/>
            <consortium name="The Broad Institute Genome Sequencing Center for Infectious Disease"/>
            <person name="Wu L."/>
            <person name="Ma J."/>
        </authorList>
    </citation>
    <scope>NUCLEOTIDE SEQUENCE [LARGE SCALE GENOMIC DNA]</scope>
    <source>
        <strain evidence="3">NBRC 15640</strain>
    </source>
</reference>
<evidence type="ECO:0000256" key="1">
    <source>
        <dbReference type="SAM" id="SignalP"/>
    </source>
</evidence>
<accession>A0AAV5NX40</accession>
<dbReference type="AlphaFoldDB" id="A0AAV5NX40"/>
<comment type="caution">
    <text evidence="2">The sequence shown here is derived from an EMBL/GenBank/DDBJ whole genome shotgun (WGS) entry which is preliminary data.</text>
</comment>
<keyword evidence="3" id="KW-1185">Reference proteome</keyword>